<evidence type="ECO:0000313" key="10">
    <source>
        <dbReference type="EMBL" id="PIS21785.1"/>
    </source>
</evidence>
<dbReference type="PANTHER" id="PTHR47019">
    <property type="entry name" value="LIPID II FLIPPASE MURJ"/>
    <property type="match status" value="1"/>
</dbReference>
<evidence type="ECO:0000256" key="2">
    <source>
        <dbReference type="ARBA" id="ARBA00022475"/>
    </source>
</evidence>
<keyword evidence="6 8" id="KW-1133">Transmembrane helix</keyword>
<dbReference type="CDD" id="cd13123">
    <property type="entry name" value="MATE_MurJ_like"/>
    <property type="match status" value="1"/>
</dbReference>
<evidence type="ECO:0000256" key="1">
    <source>
        <dbReference type="ARBA" id="ARBA00004651"/>
    </source>
</evidence>
<reference evidence="11" key="1">
    <citation type="submission" date="2017-09" db="EMBL/GenBank/DDBJ databases">
        <title>Depth-based differentiation of microbial function through sediment-hosted aquifers and enrichment of novel symbionts in the deep terrestrial subsurface.</title>
        <authorList>
            <person name="Probst A.J."/>
            <person name="Ladd B."/>
            <person name="Jarett J.K."/>
            <person name="Geller-Mcgrath D.E."/>
            <person name="Sieber C.M.K."/>
            <person name="Emerson J.B."/>
            <person name="Anantharaman K."/>
            <person name="Thomas B.C."/>
            <person name="Malmstrom R."/>
            <person name="Stieglmeier M."/>
            <person name="Klingl A."/>
            <person name="Woyke T."/>
            <person name="Ryan C.M."/>
            <person name="Banfield J.F."/>
        </authorList>
    </citation>
    <scope>NUCLEOTIDE SEQUENCE [LARGE SCALE GENOMIC DNA]</scope>
</reference>
<accession>A0A2H0XAB4</accession>
<dbReference type="UniPathway" id="UPA00219"/>
<dbReference type="InterPro" id="IPR051050">
    <property type="entry name" value="Lipid_II_flippase_MurJ/MviN"/>
</dbReference>
<evidence type="ECO:0000256" key="5">
    <source>
        <dbReference type="ARBA" id="ARBA00022984"/>
    </source>
</evidence>
<gene>
    <name evidence="10" type="primary">mviN</name>
    <name evidence="8" type="synonym">murJ</name>
    <name evidence="10" type="ORF">COT51_00895</name>
</gene>
<protein>
    <recommendedName>
        <fullName evidence="8">Probable lipid II flippase MurJ</fullName>
    </recommendedName>
</protein>
<evidence type="ECO:0000256" key="3">
    <source>
        <dbReference type="ARBA" id="ARBA00022692"/>
    </source>
</evidence>
<keyword evidence="5 8" id="KW-0573">Peptidoglycan synthesis</keyword>
<evidence type="ECO:0000256" key="9">
    <source>
        <dbReference type="PIRNR" id="PIRNR002869"/>
    </source>
</evidence>
<organism evidence="10 11">
    <name type="scientific">candidate division WWE3 bacterium CG08_land_8_20_14_0_20_41_15</name>
    <dbReference type="NCBI Taxonomy" id="1975086"/>
    <lineage>
        <taxon>Bacteria</taxon>
        <taxon>Katanobacteria</taxon>
    </lineage>
</organism>
<name>A0A2H0XAB4_UNCKA</name>
<feature type="transmembrane region" description="Helical" evidence="8">
    <location>
        <begin position="366"/>
        <end position="384"/>
    </location>
</feature>
<dbReference type="GO" id="GO:0008360">
    <property type="term" value="P:regulation of cell shape"/>
    <property type="evidence" value="ECO:0007669"/>
    <property type="project" value="UniProtKB-UniRule"/>
</dbReference>
<keyword evidence="2 8" id="KW-1003">Cell membrane</keyword>
<feature type="transmembrane region" description="Helical" evidence="8">
    <location>
        <begin position="173"/>
        <end position="194"/>
    </location>
</feature>
<evidence type="ECO:0000256" key="6">
    <source>
        <dbReference type="ARBA" id="ARBA00022989"/>
    </source>
</evidence>
<dbReference type="EMBL" id="PEYV01000017">
    <property type="protein sequence ID" value="PIS21785.1"/>
    <property type="molecule type" value="Genomic_DNA"/>
</dbReference>
<sequence>MVRRIFNQGKNTLFGSQESALSAAVILAISFFASALLGLVRDRSLAGIFGDSTELGVYFAANRLPNVIFNLLVIGSLSSALIPILSRYLKKGEEKSVWEVSNSLLNLNLVFFAILSVIIIVFASPISNLITLGKLDQEGLSLMTKITKICLLSQLILIVSSFLSSILQTFKRFFVPALTPVVYNLGIIGGIYLLSGKYGIFAPAWGMVAGALLHLLIQVPVAFALGYKPSLALDIKHQGVREVLKLLIPRTAGMAVNQLNLLVDTSLAVFVSAPSVIFFNFAQNLQNLPLNLFGVSFAQAILPTLSHQGDDEDLNKFKKTVLNCLHQTFFFIVPASVVLIVLRVPAVRLAYGAAKFSWPATLQTAYTLSFFAVSLFSQSLVYLFSRAFFALCDTKTPLKAGLASFLLNILLSIFFVTQLKFGVWGLGLSFTLSSFLNAGVLFFALDKKTGRFDRILLLSPALKIFFSALLMGISLYVPLKLLDKVVFDTTRTINLLMLTAIVSFFGLTAYLVFSYIFKVEQLGLIKKGWLKIKLVLDKKETSF</sequence>
<dbReference type="PRINTS" id="PR01806">
    <property type="entry name" value="VIRFACTRMVIN"/>
</dbReference>
<comment type="function">
    <text evidence="8 9">Involved in peptidoglycan biosynthesis. Transports lipid-linked peptidoglycan precursors from the inner to the outer leaflet of the cytoplasmic membrane.</text>
</comment>
<dbReference type="GO" id="GO:0071555">
    <property type="term" value="P:cell wall organization"/>
    <property type="evidence" value="ECO:0007669"/>
    <property type="project" value="UniProtKB-UniRule"/>
</dbReference>
<dbReference type="PANTHER" id="PTHR47019:SF1">
    <property type="entry name" value="LIPID II FLIPPASE MURJ"/>
    <property type="match status" value="1"/>
</dbReference>
<keyword evidence="4 8" id="KW-0133">Cell shape</keyword>
<feature type="transmembrane region" description="Helical" evidence="8">
    <location>
        <begin position="421"/>
        <end position="443"/>
    </location>
</feature>
<feature type="transmembrane region" description="Helical" evidence="8">
    <location>
        <begin position="455"/>
        <end position="476"/>
    </location>
</feature>
<comment type="similarity">
    <text evidence="8 9">Belongs to the MurJ/MviN family.</text>
</comment>
<keyword evidence="8 9" id="KW-0813">Transport</keyword>
<dbReference type="GO" id="GO:0009252">
    <property type="term" value="P:peptidoglycan biosynthetic process"/>
    <property type="evidence" value="ECO:0007669"/>
    <property type="project" value="UniProtKB-UniRule"/>
</dbReference>
<dbReference type="PIRSF" id="PIRSF002869">
    <property type="entry name" value="MviN"/>
    <property type="match status" value="1"/>
</dbReference>
<evidence type="ECO:0000256" key="4">
    <source>
        <dbReference type="ARBA" id="ARBA00022960"/>
    </source>
</evidence>
<feature type="transmembrane region" description="Helical" evidence="8">
    <location>
        <begin position="67"/>
        <end position="85"/>
    </location>
</feature>
<evidence type="ECO:0000256" key="7">
    <source>
        <dbReference type="ARBA" id="ARBA00023136"/>
    </source>
</evidence>
<feature type="transmembrane region" description="Helical" evidence="8">
    <location>
        <begin position="200"/>
        <end position="227"/>
    </location>
</feature>
<feature type="transmembrane region" description="Helical" evidence="8">
    <location>
        <begin position="146"/>
        <end position="166"/>
    </location>
</feature>
<proteinExistence type="inferred from homology"/>
<feature type="transmembrane region" description="Helical" evidence="8">
    <location>
        <begin position="328"/>
        <end position="346"/>
    </location>
</feature>
<dbReference type="InterPro" id="IPR004268">
    <property type="entry name" value="MurJ"/>
</dbReference>
<comment type="caution">
    <text evidence="10">The sequence shown here is derived from an EMBL/GenBank/DDBJ whole genome shotgun (WGS) entry which is preliminary data.</text>
</comment>
<feature type="transmembrane region" description="Helical" evidence="8">
    <location>
        <begin position="396"/>
        <end position="415"/>
    </location>
</feature>
<feature type="transmembrane region" description="Helical" evidence="8">
    <location>
        <begin position="105"/>
        <end position="126"/>
    </location>
</feature>
<dbReference type="HAMAP" id="MF_02078">
    <property type="entry name" value="MurJ_MviN"/>
    <property type="match status" value="1"/>
</dbReference>
<evidence type="ECO:0000313" key="11">
    <source>
        <dbReference type="Proteomes" id="UP000231098"/>
    </source>
</evidence>
<feature type="transmembrane region" description="Helical" evidence="8">
    <location>
        <begin position="496"/>
        <end position="517"/>
    </location>
</feature>
<keyword evidence="3 8" id="KW-0812">Transmembrane</keyword>
<dbReference type="GO" id="GO:0005886">
    <property type="term" value="C:plasma membrane"/>
    <property type="evidence" value="ECO:0007669"/>
    <property type="project" value="UniProtKB-SubCell"/>
</dbReference>
<keyword evidence="7 8" id="KW-0472">Membrane</keyword>
<keyword evidence="8 9" id="KW-0961">Cell wall biogenesis/degradation</keyword>
<dbReference type="GO" id="GO:0015648">
    <property type="term" value="F:lipid-linked peptidoglycan transporter activity"/>
    <property type="evidence" value="ECO:0007669"/>
    <property type="project" value="UniProtKB-UniRule"/>
</dbReference>
<dbReference type="Pfam" id="PF03023">
    <property type="entry name" value="MurJ"/>
    <property type="match status" value="1"/>
</dbReference>
<dbReference type="NCBIfam" id="TIGR01695">
    <property type="entry name" value="murJ_mviN"/>
    <property type="match status" value="1"/>
</dbReference>
<dbReference type="AlphaFoldDB" id="A0A2H0XAB4"/>
<evidence type="ECO:0000256" key="8">
    <source>
        <dbReference type="HAMAP-Rule" id="MF_02078"/>
    </source>
</evidence>
<comment type="pathway">
    <text evidence="8">Cell wall biogenesis; peptidoglycan biosynthesis.</text>
</comment>
<comment type="subcellular location">
    <subcellularLocation>
        <location evidence="1 8">Cell membrane</location>
        <topology evidence="1 8">Multi-pass membrane protein</topology>
    </subcellularLocation>
</comment>
<dbReference type="GO" id="GO:0034204">
    <property type="term" value="P:lipid translocation"/>
    <property type="evidence" value="ECO:0007669"/>
    <property type="project" value="TreeGrafter"/>
</dbReference>
<feature type="transmembrane region" description="Helical" evidence="8">
    <location>
        <begin position="20"/>
        <end position="40"/>
    </location>
</feature>
<dbReference type="Proteomes" id="UP000231098">
    <property type="component" value="Unassembled WGS sequence"/>
</dbReference>